<evidence type="ECO:0000256" key="1">
    <source>
        <dbReference type="SAM" id="SignalP"/>
    </source>
</evidence>
<keyword evidence="1" id="KW-0732">Signal</keyword>
<dbReference type="EMBL" id="SPQC01000031">
    <property type="protein sequence ID" value="TFU21505.1"/>
    <property type="molecule type" value="Genomic_DNA"/>
</dbReference>
<gene>
    <name evidence="2" type="ORF">E4U03_08745</name>
</gene>
<name>A0A4Y9F1Z4_9MICC</name>
<proteinExistence type="predicted"/>
<sequence>MSLLALNRRIFFKSSLVGASMSLVASKANANTPSEEPFGSGLVAPVEQGQIYIPSPDEVLKLTGSRQQAENANAILSNLSNSELRTNQEIAREQEALTQKYRNEYLLMFDKAGLEGKNRVSPHAISTNAYQVMDGPGKIHFYYHNGVQNILMPSAQAIRPNWSRGRIFMFDAVHQTSYWTIWRSHQQAWTYLNWYRGSWGYNHYSSITKVERYSVAM</sequence>
<reference evidence="2 3" key="1">
    <citation type="submission" date="2019-03" db="EMBL/GenBank/DDBJ databases">
        <title>Diversity of the mouse oral microbiome.</title>
        <authorList>
            <person name="Joseph S."/>
            <person name="Aduse-Opoku J."/>
            <person name="Curtis M."/>
            <person name="Wade W."/>
            <person name="Hashim A."/>
        </authorList>
    </citation>
    <scope>NUCLEOTIDE SEQUENCE [LARGE SCALE GENOMIC DNA]</scope>
    <source>
        <strain evidence="3">irhom_31</strain>
    </source>
</reference>
<accession>A0A4Y9F1Z4</accession>
<comment type="caution">
    <text evidence="2">The sequence shown here is derived from an EMBL/GenBank/DDBJ whole genome shotgun (WGS) entry which is preliminary data.</text>
</comment>
<evidence type="ECO:0000313" key="2">
    <source>
        <dbReference type="EMBL" id="TFU21505.1"/>
    </source>
</evidence>
<feature type="signal peptide" evidence="1">
    <location>
        <begin position="1"/>
        <end position="30"/>
    </location>
</feature>
<evidence type="ECO:0008006" key="4">
    <source>
        <dbReference type="Google" id="ProtNLM"/>
    </source>
</evidence>
<protein>
    <recommendedName>
        <fullName evidence="4">Tat pathway signal sequence domain protein</fullName>
    </recommendedName>
</protein>
<evidence type="ECO:0000313" key="3">
    <source>
        <dbReference type="Proteomes" id="UP000297951"/>
    </source>
</evidence>
<dbReference type="Proteomes" id="UP000297951">
    <property type="component" value="Unassembled WGS sequence"/>
</dbReference>
<organism evidence="2 3">
    <name type="scientific">Rothia nasimurium</name>
    <dbReference type="NCBI Taxonomy" id="85336"/>
    <lineage>
        <taxon>Bacteria</taxon>
        <taxon>Bacillati</taxon>
        <taxon>Actinomycetota</taxon>
        <taxon>Actinomycetes</taxon>
        <taxon>Micrococcales</taxon>
        <taxon>Micrococcaceae</taxon>
        <taxon>Rothia</taxon>
    </lineage>
</organism>
<dbReference type="AlphaFoldDB" id="A0A4Y9F1Z4"/>
<feature type="chain" id="PRO_5021380013" description="Tat pathway signal sequence domain protein" evidence="1">
    <location>
        <begin position="31"/>
        <end position="217"/>
    </location>
</feature>
<dbReference type="RefSeq" id="WP_135013167.1">
    <property type="nucleotide sequence ID" value="NZ_JADGLK010000031.1"/>
</dbReference>